<gene>
    <name evidence="1" type="ORF">DFP89_104175</name>
</gene>
<keyword evidence="2" id="KW-1185">Reference proteome</keyword>
<evidence type="ECO:0000313" key="2">
    <source>
        <dbReference type="Proteomes" id="UP000253345"/>
    </source>
</evidence>
<dbReference type="EMBL" id="QPJL01000004">
    <property type="protein sequence ID" value="RCW86788.1"/>
    <property type="molecule type" value="Genomic_DNA"/>
</dbReference>
<accession>A0A368Z4T8</accession>
<reference evidence="1 2" key="1">
    <citation type="submission" date="2018-07" db="EMBL/GenBank/DDBJ databases">
        <title>Genomic Encyclopedia of Type Strains, Phase III (KMG-III): the genomes of soil and plant-associated and newly described type strains.</title>
        <authorList>
            <person name="Whitman W."/>
        </authorList>
    </citation>
    <scope>NUCLEOTIDE SEQUENCE [LARGE SCALE GENOMIC DNA]</scope>
    <source>
        <strain evidence="1 2">CECT 8525</strain>
    </source>
</reference>
<evidence type="ECO:0000313" key="1">
    <source>
        <dbReference type="EMBL" id="RCW86788.1"/>
    </source>
</evidence>
<name>A0A368Z4T8_9RHOB</name>
<dbReference type="RefSeq" id="WP_114348501.1">
    <property type="nucleotide sequence ID" value="NZ_QPJL01000004.1"/>
</dbReference>
<proteinExistence type="predicted"/>
<sequence length="107" mass="12484">MILSQQDIAAIQDRHARRASRKLRQAFAGEGPLAEPRGRYFDHFFPVADSLIGMSDQDHLVLLELGWLQGLALDQSPQFQEAQRRGKWYGRRLWLQDQLDRLKEPEQ</sequence>
<organism evidence="1 2">
    <name type="scientific">Paracoccus lutimaris</name>
    <dbReference type="NCBI Taxonomy" id="1490030"/>
    <lineage>
        <taxon>Bacteria</taxon>
        <taxon>Pseudomonadati</taxon>
        <taxon>Pseudomonadota</taxon>
        <taxon>Alphaproteobacteria</taxon>
        <taxon>Rhodobacterales</taxon>
        <taxon>Paracoccaceae</taxon>
        <taxon>Paracoccus</taxon>
    </lineage>
</organism>
<comment type="caution">
    <text evidence="1">The sequence shown here is derived from an EMBL/GenBank/DDBJ whole genome shotgun (WGS) entry which is preliminary data.</text>
</comment>
<protein>
    <submittedName>
        <fullName evidence="1">Uncharacterized protein</fullName>
    </submittedName>
</protein>
<dbReference type="Proteomes" id="UP000253345">
    <property type="component" value="Unassembled WGS sequence"/>
</dbReference>
<dbReference type="AlphaFoldDB" id="A0A368Z4T8"/>